<dbReference type="Gene3D" id="2.30.29.240">
    <property type="match status" value="1"/>
</dbReference>
<accession>A0AAV4XPG9</accession>
<gene>
    <name evidence="2" type="primary">norpA</name>
    <name evidence="2" type="ORF">CEXT_714871</name>
</gene>
<reference evidence="2 3" key="1">
    <citation type="submission" date="2021-06" db="EMBL/GenBank/DDBJ databases">
        <title>Caerostris extrusa draft genome.</title>
        <authorList>
            <person name="Kono N."/>
            <person name="Arakawa K."/>
        </authorList>
    </citation>
    <scope>NUCLEOTIDE SEQUENCE [LARGE SCALE GENOMIC DNA]</scope>
</reference>
<evidence type="ECO:0000259" key="1">
    <source>
        <dbReference type="Pfam" id="PF17787"/>
    </source>
</evidence>
<proteinExistence type="predicted"/>
<dbReference type="SUPFAM" id="SSF50729">
    <property type="entry name" value="PH domain-like"/>
    <property type="match status" value="1"/>
</dbReference>
<evidence type="ECO:0000313" key="3">
    <source>
        <dbReference type="Proteomes" id="UP001054945"/>
    </source>
</evidence>
<dbReference type="AlphaFoldDB" id="A0AAV4XPG9"/>
<sequence>MTKLYEFNWQRPVPPALLKGCIFDRWEEEKEQAAYEPNALFKVDEYGFFIYWKSEGRDGQALELSQVNDIRAGGVPKETKIKPKTSLSLENKRGEMKTFDSESVVTEVFLAISVAYLDSLVAAAE</sequence>
<name>A0AAV4XPG9_CAEEX</name>
<organism evidence="2 3">
    <name type="scientific">Caerostris extrusa</name>
    <name type="common">Bark spider</name>
    <name type="synonym">Caerostris bankana</name>
    <dbReference type="NCBI Taxonomy" id="172846"/>
    <lineage>
        <taxon>Eukaryota</taxon>
        <taxon>Metazoa</taxon>
        <taxon>Ecdysozoa</taxon>
        <taxon>Arthropoda</taxon>
        <taxon>Chelicerata</taxon>
        <taxon>Arachnida</taxon>
        <taxon>Araneae</taxon>
        <taxon>Araneomorphae</taxon>
        <taxon>Entelegynae</taxon>
        <taxon>Araneoidea</taxon>
        <taxon>Araneidae</taxon>
        <taxon>Caerostris</taxon>
    </lineage>
</organism>
<dbReference type="Proteomes" id="UP001054945">
    <property type="component" value="Unassembled WGS sequence"/>
</dbReference>
<comment type="caution">
    <text evidence="2">The sequence shown here is derived from an EMBL/GenBank/DDBJ whole genome shotgun (WGS) entry which is preliminary data.</text>
</comment>
<protein>
    <submittedName>
        <fullName evidence="2">1-phosphatidylinositol 4,5-bisphosphate phosphodiesterase</fullName>
    </submittedName>
</protein>
<feature type="domain" description="PLC-beta PH" evidence="1">
    <location>
        <begin position="13"/>
        <end position="93"/>
    </location>
</feature>
<dbReference type="EMBL" id="BPLR01000728">
    <property type="protein sequence ID" value="GIY97030.1"/>
    <property type="molecule type" value="Genomic_DNA"/>
</dbReference>
<dbReference type="InterPro" id="IPR037862">
    <property type="entry name" value="PLC-beta_PH"/>
</dbReference>
<dbReference type="Pfam" id="PF17787">
    <property type="entry name" value="PH_14"/>
    <property type="match status" value="1"/>
</dbReference>
<evidence type="ECO:0000313" key="2">
    <source>
        <dbReference type="EMBL" id="GIY97030.1"/>
    </source>
</evidence>
<keyword evidence="3" id="KW-1185">Reference proteome</keyword>